<dbReference type="OMA" id="CYLLCHY"/>
<dbReference type="PANTHER" id="PTHR11266">
    <property type="entry name" value="PEROXISOMAL MEMBRANE PROTEIN 2, PXMP2 MPV17"/>
    <property type="match status" value="1"/>
</dbReference>
<proteinExistence type="inferred from homology"/>
<keyword evidence="4 7" id="KW-1133">Transmembrane helix</keyword>
<dbReference type="GO" id="GO:1901858">
    <property type="term" value="P:regulation of mitochondrial DNA metabolic process"/>
    <property type="evidence" value="ECO:0007669"/>
    <property type="project" value="TreeGrafter"/>
</dbReference>
<dbReference type="InterPro" id="IPR007248">
    <property type="entry name" value="Mpv17_PMP22"/>
</dbReference>
<evidence type="ECO:0000256" key="5">
    <source>
        <dbReference type="ARBA" id="ARBA00023136"/>
    </source>
</evidence>
<dbReference type="AlphaFoldDB" id="A0A8R1XWF8"/>
<name>A0A8R1XWF8_ONCVO</name>
<evidence type="ECO:0000313" key="8">
    <source>
        <dbReference type="EnsemblMetazoa" id="OVOC3379.1"/>
    </source>
</evidence>
<protein>
    <recommendedName>
        <fullName evidence="6">Mitochondrial inner membrane protein Mpv17</fullName>
    </recommendedName>
</protein>
<comment type="similarity">
    <text evidence="2 7">Belongs to the peroxisomal membrane protein PXMP2/4 family.</text>
</comment>
<keyword evidence="3 7" id="KW-0812">Transmembrane</keyword>
<keyword evidence="5 7" id="KW-0472">Membrane</keyword>
<sequence length="188" mass="22073">MLRVIYRAYERALAKYPFLTQTSSAGVLAAIADVLTQSFVEKCWQNVGFNPARTIRFSSIILFWVAPITYRWFLLLEKLKGETKLLPLKRMIIDQSLVAPLLTFSFITNLRMLEGNSSYEALEKAKKDIVPVMKTNYQIWPLAQLINFYLLPLRYRLIFVQFVGLFWNMYLSYVTQIEKKKKKADKIR</sequence>
<comment type="subcellular location">
    <subcellularLocation>
        <location evidence="1">Membrane</location>
        <topology evidence="1">Multi-pass membrane protein</topology>
    </subcellularLocation>
</comment>
<evidence type="ECO:0000256" key="4">
    <source>
        <dbReference type="ARBA" id="ARBA00022989"/>
    </source>
</evidence>
<keyword evidence="9" id="KW-1185">Reference proteome</keyword>
<evidence type="ECO:0000313" key="9">
    <source>
        <dbReference type="Proteomes" id="UP000024404"/>
    </source>
</evidence>
<accession>A0A8R1XWF8</accession>
<dbReference type="EnsemblMetazoa" id="OVOC3379.1">
    <property type="protein sequence ID" value="OVOC3379.1"/>
    <property type="gene ID" value="WBGene00240188"/>
</dbReference>
<evidence type="ECO:0000256" key="6">
    <source>
        <dbReference type="ARBA" id="ARBA00049743"/>
    </source>
</evidence>
<feature type="transmembrane region" description="Helical" evidence="7">
    <location>
        <begin position="12"/>
        <end position="35"/>
    </location>
</feature>
<dbReference type="GO" id="GO:0016020">
    <property type="term" value="C:membrane"/>
    <property type="evidence" value="ECO:0007669"/>
    <property type="project" value="UniProtKB-SubCell"/>
</dbReference>
<evidence type="ECO:0000256" key="7">
    <source>
        <dbReference type="RuleBase" id="RU363053"/>
    </source>
</evidence>
<feature type="transmembrane region" description="Helical" evidence="7">
    <location>
        <begin position="155"/>
        <end position="173"/>
    </location>
</feature>
<dbReference type="GO" id="GO:0005739">
    <property type="term" value="C:mitochondrion"/>
    <property type="evidence" value="ECO:0007669"/>
    <property type="project" value="TreeGrafter"/>
</dbReference>
<dbReference type="GO" id="GO:0015267">
    <property type="term" value="F:channel activity"/>
    <property type="evidence" value="ECO:0007669"/>
    <property type="project" value="TreeGrafter"/>
</dbReference>
<reference evidence="9" key="1">
    <citation type="submission" date="2013-10" db="EMBL/GenBank/DDBJ databases">
        <title>Genome sequencing of Onchocerca volvulus.</title>
        <authorList>
            <person name="Cotton J."/>
            <person name="Tsai J."/>
            <person name="Stanley E."/>
            <person name="Tracey A."/>
            <person name="Holroyd N."/>
            <person name="Lustigman S."/>
            <person name="Berriman M."/>
        </authorList>
    </citation>
    <scope>NUCLEOTIDE SEQUENCE</scope>
</reference>
<evidence type="ECO:0000256" key="3">
    <source>
        <dbReference type="ARBA" id="ARBA00022692"/>
    </source>
</evidence>
<dbReference type="PANTHER" id="PTHR11266:SF17">
    <property type="entry name" value="PROTEIN MPV17"/>
    <property type="match status" value="1"/>
</dbReference>
<evidence type="ECO:0000256" key="1">
    <source>
        <dbReference type="ARBA" id="ARBA00004141"/>
    </source>
</evidence>
<dbReference type="Proteomes" id="UP000024404">
    <property type="component" value="Unassembled WGS sequence"/>
</dbReference>
<organism evidence="8 9">
    <name type="scientific">Onchocerca volvulus</name>
    <dbReference type="NCBI Taxonomy" id="6282"/>
    <lineage>
        <taxon>Eukaryota</taxon>
        <taxon>Metazoa</taxon>
        <taxon>Ecdysozoa</taxon>
        <taxon>Nematoda</taxon>
        <taxon>Chromadorea</taxon>
        <taxon>Rhabditida</taxon>
        <taxon>Spirurina</taxon>
        <taxon>Spiruromorpha</taxon>
        <taxon>Filarioidea</taxon>
        <taxon>Onchocercidae</taxon>
        <taxon>Onchocerca</taxon>
    </lineage>
</organism>
<feature type="transmembrane region" description="Helical" evidence="7">
    <location>
        <begin position="97"/>
        <end position="113"/>
    </location>
</feature>
<reference evidence="8" key="2">
    <citation type="submission" date="2022-06" db="UniProtKB">
        <authorList>
            <consortium name="EnsemblMetazoa"/>
        </authorList>
    </citation>
    <scope>IDENTIFICATION</scope>
</reference>
<feature type="transmembrane region" description="Helical" evidence="7">
    <location>
        <begin position="55"/>
        <end position="76"/>
    </location>
</feature>
<dbReference type="EMBL" id="CMVM020000093">
    <property type="status" value="NOT_ANNOTATED_CDS"/>
    <property type="molecule type" value="Genomic_DNA"/>
</dbReference>
<dbReference type="Pfam" id="PF04117">
    <property type="entry name" value="Mpv17_PMP22"/>
    <property type="match status" value="1"/>
</dbReference>
<evidence type="ECO:0000256" key="2">
    <source>
        <dbReference type="ARBA" id="ARBA00006824"/>
    </source>
</evidence>